<keyword evidence="3" id="KW-1185">Reference proteome</keyword>
<dbReference type="Gene3D" id="3.30.230.90">
    <property type="match status" value="1"/>
</dbReference>
<dbReference type="GeneID" id="87809588"/>
<dbReference type="PANTHER" id="PTHR31051">
    <property type="entry name" value="PROTEASOME ASSEMBLY CHAPERONE 3"/>
    <property type="match status" value="1"/>
</dbReference>
<dbReference type="EMBL" id="CP086717">
    <property type="protein sequence ID" value="WOO82882.1"/>
    <property type="molecule type" value="Genomic_DNA"/>
</dbReference>
<dbReference type="PANTHER" id="PTHR31051:SF1">
    <property type="entry name" value="PROTEASOME ASSEMBLY CHAPERONE 3"/>
    <property type="match status" value="1"/>
</dbReference>
<dbReference type="RefSeq" id="XP_062628914.1">
    <property type="nucleotide sequence ID" value="XM_062772930.1"/>
</dbReference>
<dbReference type="InterPro" id="IPR053720">
    <property type="entry name" value="Psm_Assembly_Chaperone"/>
</dbReference>
<sequence length="189" mass="19913">MSSLLEEAYAPPLPQPAAAAPQAPIPTYRLRRDIAGVETELVVETFDDRVLVVLTQSGKVGCLTQAHLPPVAQLVPPPAHTDAAPSALSALPPPPPATHLTPLLGAPPQPTLHELYVSQIATLVWWALQLARAPRRPVVVGLALKRAPRGPGLDDDDEGVDGDDERVRFAGVMDMVASWPGPASAPAPQ</sequence>
<evidence type="ECO:0008006" key="4">
    <source>
        <dbReference type="Google" id="ProtNLM"/>
    </source>
</evidence>
<protein>
    <recommendedName>
        <fullName evidence="4">Proteasome assembly chaperone 3</fullName>
    </recommendedName>
</protein>
<proteinExistence type="predicted"/>
<dbReference type="Proteomes" id="UP000827549">
    <property type="component" value="Chromosome 4"/>
</dbReference>
<organism evidence="2 3">
    <name type="scientific">Vanrija pseudolonga</name>
    <dbReference type="NCBI Taxonomy" id="143232"/>
    <lineage>
        <taxon>Eukaryota</taxon>
        <taxon>Fungi</taxon>
        <taxon>Dikarya</taxon>
        <taxon>Basidiomycota</taxon>
        <taxon>Agaricomycotina</taxon>
        <taxon>Tremellomycetes</taxon>
        <taxon>Trichosporonales</taxon>
        <taxon>Trichosporonaceae</taxon>
        <taxon>Vanrija</taxon>
    </lineage>
</organism>
<dbReference type="AlphaFoldDB" id="A0AAF0YAF6"/>
<dbReference type="GO" id="GO:0043248">
    <property type="term" value="P:proteasome assembly"/>
    <property type="evidence" value="ECO:0007669"/>
    <property type="project" value="InterPro"/>
</dbReference>
<evidence type="ECO:0000256" key="1">
    <source>
        <dbReference type="SAM" id="MobiDB-lite"/>
    </source>
</evidence>
<dbReference type="InterPro" id="IPR018788">
    <property type="entry name" value="Proteasome_assmbl_chp_3"/>
</dbReference>
<feature type="region of interest" description="Disordered" evidence="1">
    <location>
        <begin position="76"/>
        <end position="100"/>
    </location>
</feature>
<accession>A0AAF0YAF6</accession>
<evidence type="ECO:0000313" key="2">
    <source>
        <dbReference type="EMBL" id="WOO82882.1"/>
    </source>
</evidence>
<gene>
    <name evidence="2" type="ORF">LOC62_04G006365</name>
</gene>
<name>A0AAF0YAF6_9TREE</name>
<evidence type="ECO:0000313" key="3">
    <source>
        <dbReference type="Proteomes" id="UP000827549"/>
    </source>
</evidence>
<reference evidence="2" key="1">
    <citation type="submission" date="2023-10" db="EMBL/GenBank/DDBJ databases">
        <authorList>
            <person name="Noh H."/>
        </authorList>
    </citation>
    <scope>NUCLEOTIDE SEQUENCE</scope>
    <source>
        <strain evidence="2">DUCC4014</strain>
    </source>
</reference>